<protein>
    <submittedName>
        <fullName evidence="2">XRE family transcriptional regulator</fullName>
    </submittedName>
</protein>
<dbReference type="PROSITE" id="PS50943">
    <property type="entry name" value="HTH_CROC1"/>
    <property type="match status" value="1"/>
</dbReference>
<reference evidence="3" key="1">
    <citation type="submission" date="2019-02" db="EMBL/GenBank/DDBJ databases">
        <title>Glaciihabitans arcticus sp. nov., a psychrotolerant bacterium isolated from polar soil.</title>
        <authorList>
            <person name="Dahal R.H."/>
        </authorList>
    </citation>
    <scope>NUCLEOTIDE SEQUENCE [LARGE SCALE GENOMIC DNA]</scope>
    <source>
        <strain evidence="3">RP-3-7</strain>
    </source>
</reference>
<dbReference type="CDD" id="cd00093">
    <property type="entry name" value="HTH_XRE"/>
    <property type="match status" value="1"/>
</dbReference>
<evidence type="ECO:0000313" key="2">
    <source>
        <dbReference type="EMBL" id="TBN57248.1"/>
    </source>
</evidence>
<dbReference type="Pfam" id="PF13560">
    <property type="entry name" value="HTH_31"/>
    <property type="match status" value="1"/>
</dbReference>
<dbReference type="Proteomes" id="UP000294194">
    <property type="component" value="Unassembled WGS sequence"/>
</dbReference>
<dbReference type="Gene3D" id="1.10.260.40">
    <property type="entry name" value="lambda repressor-like DNA-binding domains"/>
    <property type="match status" value="1"/>
</dbReference>
<name>A0A4Q9GUG0_9MICO</name>
<evidence type="ECO:0000313" key="3">
    <source>
        <dbReference type="Proteomes" id="UP000294194"/>
    </source>
</evidence>
<proteinExistence type="predicted"/>
<dbReference type="GO" id="GO:0003677">
    <property type="term" value="F:DNA binding"/>
    <property type="evidence" value="ECO:0007669"/>
    <property type="project" value="InterPro"/>
</dbReference>
<dbReference type="SMART" id="SM00530">
    <property type="entry name" value="HTH_XRE"/>
    <property type="match status" value="1"/>
</dbReference>
<feature type="domain" description="HTH cro/C1-type" evidence="1">
    <location>
        <begin position="22"/>
        <end position="82"/>
    </location>
</feature>
<gene>
    <name evidence="2" type="ORF">EYE40_07460</name>
</gene>
<accession>A0A4Q9GUG0</accession>
<dbReference type="InterPro" id="IPR001387">
    <property type="entry name" value="Cro/C1-type_HTH"/>
</dbReference>
<comment type="caution">
    <text evidence="2">The sequence shown here is derived from an EMBL/GenBank/DDBJ whole genome shotgun (WGS) entry which is preliminary data.</text>
</comment>
<evidence type="ECO:0000259" key="1">
    <source>
        <dbReference type="PROSITE" id="PS50943"/>
    </source>
</evidence>
<keyword evidence="3" id="KW-1185">Reference proteome</keyword>
<dbReference type="EMBL" id="SISG01000001">
    <property type="protein sequence ID" value="TBN57248.1"/>
    <property type="molecule type" value="Genomic_DNA"/>
</dbReference>
<dbReference type="RefSeq" id="WP_130981359.1">
    <property type="nucleotide sequence ID" value="NZ_SISG01000001.1"/>
</dbReference>
<dbReference type="SUPFAM" id="SSF47413">
    <property type="entry name" value="lambda repressor-like DNA-binding domains"/>
    <property type="match status" value="1"/>
</dbReference>
<dbReference type="AlphaFoldDB" id="A0A4Q9GUG0"/>
<sequence>MSASPVPDAEWAAYASALGQRLHRIRIERGLSQEDLAYAAGLSRYTYQKFEKGESRPGSPANPSLRNILAIASVLDVDLVVLTQTTG</sequence>
<dbReference type="InterPro" id="IPR010982">
    <property type="entry name" value="Lambda_DNA-bd_dom_sf"/>
</dbReference>
<organism evidence="2 3">
    <name type="scientific">Glaciihabitans arcticus</name>
    <dbReference type="NCBI Taxonomy" id="2668039"/>
    <lineage>
        <taxon>Bacteria</taxon>
        <taxon>Bacillati</taxon>
        <taxon>Actinomycetota</taxon>
        <taxon>Actinomycetes</taxon>
        <taxon>Micrococcales</taxon>
        <taxon>Microbacteriaceae</taxon>
        <taxon>Glaciihabitans</taxon>
    </lineage>
</organism>